<evidence type="ECO:0000256" key="4">
    <source>
        <dbReference type="ARBA" id="ARBA00038440"/>
    </source>
</evidence>
<evidence type="ECO:0000259" key="7">
    <source>
        <dbReference type="Pfam" id="PF00551"/>
    </source>
</evidence>
<dbReference type="GO" id="GO:0004644">
    <property type="term" value="F:phosphoribosylglycinamide formyltransferase activity"/>
    <property type="evidence" value="ECO:0007669"/>
    <property type="project" value="UniProtKB-EC"/>
</dbReference>
<dbReference type="Proteomes" id="UP001523550">
    <property type="component" value="Unassembled WGS sequence"/>
</dbReference>
<keyword evidence="9" id="KW-1185">Reference proteome</keyword>
<dbReference type="InterPro" id="IPR004607">
    <property type="entry name" value="GART"/>
</dbReference>
<dbReference type="EMBL" id="JALJYF010000001">
    <property type="protein sequence ID" value="MCP1726162.1"/>
    <property type="molecule type" value="Genomic_DNA"/>
</dbReference>
<comment type="caution">
    <text evidence="8">The sequence shown here is derived from an EMBL/GenBank/DDBJ whole genome shotgun (WGS) entry which is preliminary data.</text>
</comment>
<comment type="similarity">
    <text evidence="4 6">Belongs to the GART family.</text>
</comment>
<dbReference type="RefSeq" id="WP_253443969.1">
    <property type="nucleotide sequence ID" value="NZ_JALJYF010000001.1"/>
</dbReference>
<dbReference type="PROSITE" id="PS00373">
    <property type="entry name" value="GART"/>
    <property type="match status" value="1"/>
</dbReference>
<evidence type="ECO:0000256" key="3">
    <source>
        <dbReference type="ARBA" id="ARBA00022755"/>
    </source>
</evidence>
<comment type="catalytic activity">
    <reaction evidence="5 6">
        <text>N(1)-(5-phospho-beta-D-ribosyl)glycinamide + (6R)-10-formyltetrahydrofolate = N(2)-formyl-N(1)-(5-phospho-beta-D-ribosyl)glycinamide + (6S)-5,6,7,8-tetrahydrofolate + H(+)</text>
        <dbReference type="Rhea" id="RHEA:15053"/>
        <dbReference type="ChEBI" id="CHEBI:15378"/>
        <dbReference type="ChEBI" id="CHEBI:57453"/>
        <dbReference type="ChEBI" id="CHEBI:143788"/>
        <dbReference type="ChEBI" id="CHEBI:147286"/>
        <dbReference type="ChEBI" id="CHEBI:195366"/>
        <dbReference type="EC" id="2.1.2.2"/>
    </reaction>
</comment>
<feature type="domain" description="Formyl transferase N-terminal" evidence="7">
    <location>
        <begin position="11"/>
        <end position="189"/>
    </location>
</feature>
<feature type="site" description="Raises pKa of active site His" evidence="6">
    <location>
        <position position="152"/>
    </location>
</feature>
<feature type="binding site" evidence="6">
    <location>
        <begin position="97"/>
        <end position="100"/>
    </location>
    <ligand>
        <name>(6R)-10-formyltetrahydrofolate</name>
        <dbReference type="ChEBI" id="CHEBI:195366"/>
    </ligand>
</feature>
<dbReference type="Pfam" id="PF00551">
    <property type="entry name" value="Formyl_trans_N"/>
    <property type="match status" value="1"/>
</dbReference>
<keyword evidence="3 6" id="KW-0658">Purine biosynthesis</keyword>
<evidence type="ECO:0000256" key="1">
    <source>
        <dbReference type="ARBA" id="ARBA00005054"/>
    </source>
</evidence>
<sequence>MTPRSPENASLVVLLSGRGSTYQALETACGRGRMPAQIAAVVSDRPKAHGLTLAREHGYAAVAVPRRDHPDRESHEQAMAEAIDRYQPDWIILAGYMRILGKAFVERYQGRMLNTHPSLLPAYRGLNTYQRALEAGESLHGCSIHFVTEALDGGPVIAQAEVPVYPGDTAEELEARTRARERMLYPMVIKLAVEGRLSMRDEAVLLDNTPLKAPLKLAWDKETLE</sequence>
<dbReference type="InterPro" id="IPR002376">
    <property type="entry name" value="Formyl_transf_N"/>
</dbReference>
<gene>
    <name evidence="6" type="primary">purN</name>
    <name evidence="8" type="ORF">J2T60_000127</name>
</gene>
<keyword evidence="2 6" id="KW-0808">Transferase</keyword>
<organism evidence="8 9">
    <name type="scientific">Natronospira proteinivora</name>
    <dbReference type="NCBI Taxonomy" id="1807133"/>
    <lineage>
        <taxon>Bacteria</taxon>
        <taxon>Pseudomonadati</taxon>
        <taxon>Pseudomonadota</taxon>
        <taxon>Gammaproteobacteria</taxon>
        <taxon>Natronospirales</taxon>
        <taxon>Natronospiraceae</taxon>
        <taxon>Natronospira</taxon>
    </lineage>
</organism>
<proteinExistence type="inferred from homology"/>
<dbReference type="PANTHER" id="PTHR43369">
    <property type="entry name" value="PHOSPHORIBOSYLGLYCINAMIDE FORMYLTRANSFERASE"/>
    <property type="match status" value="1"/>
</dbReference>
<dbReference type="CDD" id="cd08645">
    <property type="entry name" value="FMT_core_GART"/>
    <property type="match status" value="1"/>
</dbReference>
<dbReference type="HAMAP" id="MF_01930">
    <property type="entry name" value="PurN"/>
    <property type="match status" value="1"/>
</dbReference>
<dbReference type="NCBIfam" id="TIGR00639">
    <property type="entry name" value="PurN"/>
    <property type="match status" value="1"/>
</dbReference>
<feature type="binding site" evidence="6">
    <location>
        <position position="114"/>
    </location>
    <ligand>
        <name>(6R)-10-formyltetrahydrofolate</name>
        <dbReference type="ChEBI" id="CHEBI:195366"/>
    </ligand>
</feature>
<evidence type="ECO:0000256" key="2">
    <source>
        <dbReference type="ARBA" id="ARBA00022679"/>
    </source>
</evidence>
<dbReference type="Gene3D" id="3.40.50.170">
    <property type="entry name" value="Formyl transferase, N-terminal domain"/>
    <property type="match status" value="1"/>
</dbReference>
<evidence type="ECO:0000256" key="6">
    <source>
        <dbReference type="HAMAP-Rule" id="MF_01930"/>
    </source>
</evidence>
<dbReference type="InterPro" id="IPR001555">
    <property type="entry name" value="GART_AS"/>
</dbReference>
<dbReference type="EC" id="2.1.2.2" evidence="6"/>
<evidence type="ECO:0000256" key="5">
    <source>
        <dbReference type="ARBA" id="ARBA00047664"/>
    </source>
</evidence>
<name>A0ABT1G4Z7_9GAMM</name>
<evidence type="ECO:0000313" key="8">
    <source>
        <dbReference type="EMBL" id="MCP1726162.1"/>
    </source>
</evidence>
<dbReference type="InterPro" id="IPR036477">
    <property type="entry name" value="Formyl_transf_N_sf"/>
</dbReference>
<feature type="active site" description="Proton donor" evidence="6">
    <location>
        <position position="116"/>
    </location>
</feature>
<comment type="pathway">
    <text evidence="1 6">Purine metabolism; IMP biosynthesis via de novo pathway; N(2)-formyl-N(1)-(5-phospho-D-ribosyl)glycinamide from N(1)-(5-phospho-D-ribosyl)glycinamide (10-formyl THF route): step 1/1.</text>
</comment>
<feature type="binding site" evidence="6">
    <location>
        <position position="72"/>
    </location>
    <ligand>
        <name>(6R)-10-formyltetrahydrofolate</name>
        <dbReference type="ChEBI" id="CHEBI:195366"/>
    </ligand>
</feature>
<evidence type="ECO:0000313" key="9">
    <source>
        <dbReference type="Proteomes" id="UP001523550"/>
    </source>
</evidence>
<comment type="caution">
    <text evidence="6">Lacks conserved residue(s) required for the propagation of feature annotation.</text>
</comment>
<dbReference type="SUPFAM" id="SSF53328">
    <property type="entry name" value="Formyltransferase"/>
    <property type="match status" value="1"/>
</dbReference>
<dbReference type="PANTHER" id="PTHR43369:SF2">
    <property type="entry name" value="PHOSPHORIBOSYLGLYCINAMIDE FORMYLTRANSFERASE"/>
    <property type="match status" value="1"/>
</dbReference>
<accession>A0ABT1G4Z7</accession>
<reference evidence="8 9" key="1">
    <citation type="submission" date="2022-03" db="EMBL/GenBank/DDBJ databases">
        <title>Genomic Encyclopedia of Type Strains, Phase III (KMG-III): the genomes of soil and plant-associated and newly described type strains.</title>
        <authorList>
            <person name="Whitman W."/>
        </authorList>
    </citation>
    <scope>NUCLEOTIDE SEQUENCE [LARGE SCALE GENOMIC DNA]</scope>
    <source>
        <strain evidence="8 9">BSker1</strain>
    </source>
</reference>
<comment type="function">
    <text evidence="6">Catalyzes the transfer of a formyl group from 10-formyltetrahydrofolate to 5-phospho-ribosyl-glycinamide (GAR), producing 5-phospho-ribosyl-N-formylglycinamide (FGAR) and tetrahydrofolate.</text>
</comment>
<protein>
    <recommendedName>
        <fullName evidence="6">Phosphoribosylglycinamide formyltransferase</fullName>
        <ecNumber evidence="6">2.1.2.2</ecNumber>
    </recommendedName>
    <alternativeName>
        <fullName evidence="6">5'-phosphoribosylglycinamide transformylase</fullName>
    </alternativeName>
    <alternativeName>
        <fullName evidence="6">GAR transformylase</fullName>
        <shortName evidence="6">GART</shortName>
    </alternativeName>
</protein>